<name>A0A0T5P4Q9_9RHOB</name>
<dbReference type="PROSITE" id="PS50110">
    <property type="entry name" value="RESPONSE_REGULATORY"/>
    <property type="match status" value="1"/>
</dbReference>
<organism evidence="4 6">
    <name type="scientific">Roseovarius indicus</name>
    <dbReference type="NCBI Taxonomy" id="540747"/>
    <lineage>
        <taxon>Bacteria</taxon>
        <taxon>Pseudomonadati</taxon>
        <taxon>Pseudomonadota</taxon>
        <taxon>Alphaproteobacteria</taxon>
        <taxon>Rhodobacterales</taxon>
        <taxon>Roseobacteraceae</taxon>
        <taxon>Roseovarius</taxon>
    </lineage>
</organism>
<dbReference type="Proteomes" id="UP000051401">
    <property type="component" value="Unassembled WGS sequence"/>
</dbReference>
<dbReference type="GO" id="GO:0000160">
    <property type="term" value="P:phosphorelay signal transduction system"/>
    <property type="evidence" value="ECO:0007669"/>
    <property type="project" value="InterPro"/>
</dbReference>
<dbReference type="PANTHER" id="PTHR44591">
    <property type="entry name" value="STRESS RESPONSE REGULATOR PROTEIN 1"/>
    <property type="match status" value="1"/>
</dbReference>
<dbReference type="Proteomes" id="UP000325785">
    <property type="component" value="Chromosome"/>
</dbReference>
<dbReference type="InterPro" id="IPR011006">
    <property type="entry name" value="CheY-like_superfamily"/>
</dbReference>
<dbReference type="Pfam" id="PF00072">
    <property type="entry name" value="Response_reg"/>
    <property type="match status" value="1"/>
</dbReference>
<evidence type="ECO:0000313" key="7">
    <source>
        <dbReference type="Proteomes" id="UP000325785"/>
    </source>
</evidence>
<evidence type="ECO:0000256" key="1">
    <source>
        <dbReference type="ARBA" id="ARBA00022553"/>
    </source>
</evidence>
<reference evidence="4 6" key="1">
    <citation type="submission" date="2015-04" db="EMBL/GenBank/DDBJ databases">
        <title>The draft genome sequence of Roseovarius indicus B108T.</title>
        <authorList>
            <person name="Li G."/>
            <person name="Lai Q."/>
            <person name="Shao Z."/>
            <person name="Yan P."/>
        </authorList>
    </citation>
    <scope>NUCLEOTIDE SEQUENCE [LARGE SCALE GENOMIC DNA]</scope>
    <source>
        <strain evidence="4 6">B108</strain>
    </source>
</reference>
<dbReference type="RefSeq" id="WP_057819179.1">
    <property type="nucleotide sequence ID" value="NZ_CAXRJZ010000026.1"/>
</dbReference>
<sequence length="238" mass="25732">MDTQDTLQPQVRPTASRPLLGMTILVVEDSRFTCETLRLMCLRSGARIRRADCLASARRHLQVYRPSAAVIDMGLPDGSGLDLIAELSRATPRVGVIIGLSGDDRAETEALAAGADGFLGKPLDSLAQFQETVLSALPPAAVPAGPRSLTEEAVSPDRVAFRDDMSHVAALLEQRQDGATIDYVVQFLGGVARSARDYTLERAASDLARSRCQGKTRHEKVARLMQMVHARIESRAAI</sequence>
<dbReference type="KEGG" id="rid:RIdsm_03844"/>
<dbReference type="STRING" id="540747.SAMN04488031_11393"/>
<dbReference type="EMBL" id="LAXI01000017">
    <property type="protein sequence ID" value="KRS16017.1"/>
    <property type="molecule type" value="Genomic_DNA"/>
</dbReference>
<dbReference type="InterPro" id="IPR050595">
    <property type="entry name" value="Bact_response_regulator"/>
</dbReference>
<accession>A0A0T5P4Q9</accession>
<dbReference type="OrthoDB" id="7831674at2"/>
<feature type="modified residue" description="4-aspartylphosphate" evidence="2">
    <location>
        <position position="72"/>
    </location>
</feature>
<dbReference type="Gene3D" id="3.40.50.2300">
    <property type="match status" value="1"/>
</dbReference>
<keyword evidence="1 2" id="KW-0597">Phosphoprotein</keyword>
<dbReference type="PATRIC" id="fig|540747.5.peg.1937"/>
<protein>
    <submittedName>
        <fullName evidence="4">Response regulator</fullName>
    </submittedName>
    <submittedName>
        <fullName evidence="5">Transcriptional regulatory protein CitB</fullName>
    </submittedName>
</protein>
<dbReference type="EMBL" id="CP031598">
    <property type="protein sequence ID" value="QEW28019.1"/>
    <property type="molecule type" value="Genomic_DNA"/>
</dbReference>
<dbReference type="SUPFAM" id="SSF52172">
    <property type="entry name" value="CheY-like"/>
    <property type="match status" value="1"/>
</dbReference>
<dbReference type="InterPro" id="IPR001789">
    <property type="entry name" value="Sig_transdc_resp-reg_receiver"/>
</dbReference>
<proteinExistence type="predicted"/>
<evidence type="ECO:0000256" key="2">
    <source>
        <dbReference type="PROSITE-ProRule" id="PRU00169"/>
    </source>
</evidence>
<gene>
    <name evidence="5" type="primary">citB</name>
    <name evidence="5" type="ORF">RIdsm_03844</name>
    <name evidence="4" type="ORF">XM52_20865</name>
</gene>
<evidence type="ECO:0000259" key="3">
    <source>
        <dbReference type="PROSITE" id="PS50110"/>
    </source>
</evidence>
<dbReference type="PANTHER" id="PTHR44591:SF23">
    <property type="entry name" value="CHEY SUBFAMILY"/>
    <property type="match status" value="1"/>
</dbReference>
<evidence type="ECO:0000313" key="4">
    <source>
        <dbReference type="EMBL" id="KRS16017.1"/>
    </source>
</evidence>
<evidence type="ECO:0000313" key="5">
    <source>
        <dbReference type="EMBL" id="QEW28019.1"/>
    </source>
</evidence>
<evidence type="ECO:0000313" key="6">
    <source>
        <dbReference type="Proteomes" id="UP000051401"/>
    </source>
</evidence>
<dbReference type="AlphaFoldDB" id="A0A0T5P4Q9"/>
<dbReference type="CDD" id="cd00156">
    <property type="entry name" value="REC"/>
    <property type="match status" value="1"/>
</dbReference>
<reference evidence="5 7" key="2">
    <citation type="submission" date="2018-08" db="EMBL/GenBank/DDBJ databases">
        <title>Genetic Globetrotter - A new plasmid hitch-hiking vast phylogenetic and geographic distances.</title>
        <authorList>
            <person name="Vollmers J."/>
            <person name="Petersen J."/>
        </authorList>
    </citation>
    <scope>NUCLEOTIDE SEQUENCE [LARGE SCALE GENOMIC DNA]</scope>
    <source>
        <strain evidence="5 7">DSM 26383</strain>
    </source>
</reference>
<keyword evidence="6" id="KW-1185">Reference proteome</keyword>
<dbReference type="SMART" id="SM00448">
    <property type="entry name" value="REC"/>
    <property type="match status" value="1"/>
</dbReference>
<feature type="domain" description="Response regulatory" evidence="3">
    <location>
        <begin position="23"/>
        <end position="136"/>
    </location>
</feature>